<gene>
    <name evidence="2" type="ORF">GCM10009777_26340</name>
</gene>
<keyword evidence="1" id="KW-0472">Membrane</keyword>
<proteinExistence type="predicted"/>
<sequence length="140" mass="14905">MAVFLVIAILGWCTPDTRVHAGIYAALEVTLWVVIVPSAVLSFLTGVLTSVLSRWGLTRHWWVLFKLVLTTGATALLFVHTRVVDAAADAAVGVGHDMEALELQLVIDSAAALGLLALIGGLGYIKPRGITPWSESSRAD</sequence>
<reference evidence="3" key="1">
    <citation type="journal article" date="2019" name="Int. J. Syst. Evol. Microbiol.">
        <title>The Global Catalogue of Microorganisms (GCM) 10K type strain sequencing project: providing services to taxonomists for standard genome sequencing and annotation.</title>
        <authorList>
            <consortium name="The Broad Institute Genomics Platform"/>
            <consortium name="The Broad Institute Genome Sequencing Center for Infectious Disease"/>
            <person name="Wu L."/>
            <person name="Ma J."/>
        </authorList>
    </citation>
    <scope>NUCLEOTIDE SEQUENCE [LARGE SCALE GENOMIC DNA]</scope>
    <source>
        <strain evidence="3">JCM 14902</strain>
    </source>
</reference>
<feature type="transmembrane region" description="Helical" evidence="1">
    <location>
        <begin position="64"/>
        <end position="83"/>
    </location>
</feature>
<protein>
    <recommendedName>
        <fullName evidence="4">DUF2269 domain-containing protein</fullName>
    </recommendedName>
</protein>
<evidence type="ECO:0000313" key="3">
    <source>
        <dbReference type="Proteomes" id="UP001500326"/>
    </source>
</evidence>
<dbReference type="Proteomes" id="UP001500326">
    <property type="component" value="Unassembled WGS sequence"/>
</dbReference>
<accession>A0ABP5E140</accession>
<feature type="transmembrane region" description="Helical" evidence="1">
    <location>
        <begin position="103"/>
        <end position="125"/>
    </location>
</feature>
<feature type="transmembrane region" description="Helical" evidence="1">
    <location>
        <begin position="31"/>
        <end position="52"/>
    </location>
</feature>
<keyword evidence="3" id="KW-1185">Reference proteome</keyword>
<dbReference type="EMBL" id="BAAAOH010000001">
    <property type="protein sequence ID" value="GAA1989835.1"/>
    <property type="molecule type" value="Genomic_DNA"/>
</dbReference>
<evidence type="ECO:0008006" key="4">
    <source>
        <dbReference type="Google" id="ProtNLM"/>
    </source>
</evidence>
<evidence type="ECO:0000256" key="1">
    <source>
        <dbReference type="SAM" id="Phobius"/>
    </source>
</evidence>
<keyword evidence="1" id="KW-0812">Transmembrane</keyword>
<name>A0ABP5E140_9MICO</name>
<keyword evidence="1" id="KW-1133">Transmembrane helix</keyword>
<evidence type="ECO:0000313" key="2">
    <source>
        <dbReference type="EMBL" id="GAA1989835.1"/>
    </source>
</evidence>
<organism evidence="2 3">
    <name type="scientific">Microbacterium pumilum</name>
    <dbReference type="NCBI Taxonomy" id="344165"/>
    <lineage>
        <taxon>Bacteria</taxon>
        <taxon>Bacillati</taxon>
        <taxon>Actinomycetota</taxon>
        <taxon>Actinomycetes</taxon>
        <taxon>Micrococcales</taxon>
        <taxon>Microbacteriaceae</taxon>
        <taxon>Microbacterium</taxon>
    </lineage>
</organism>
<comment type="caution">
    <text evidence="2">The sequence shown here is derived from an EMBL/GenBank/DDBJ whole genome shotgun (WGS) entry which is preliminary data.</text>
</comment>